<evidence type="ECO:0000313" key="1">
    <source>
        <dbReference type="EMBL" id="KAK9103317.1"/>
    </source>
</evidence>
<reference evidence="1 2" key="1">
    <citation type="submission" date="2024-01" db="EMBL/GenBank/DDBJ databases">
        <title>Genome assemblies of Stephania.</title>
        <authorList>
            <person name="Yang L."/>
        </authorList>
    </citation>
    <scope>NUCLEOTIDE SEQUENCE [LARGE SCALE GENOMIC DNA]</scope>
    <source>
        <strain evidence="1">QJT</strain>
        <tissue evidence="1">Leaf</tissue>
    </source>
</reference>
<organism evidence="1 2">
    <name type="scientific">Stephania japonica</name>
    <dbReference type="NCBI Taxonomy" id="461633"/>
    <lineage>
        <taxon>Eukaryota</taxon>
        <taxon>Viridiplantae</taxon>
        <taxon>Streptophyta</taxon>
        <taxon>Embryophyta</taxon>
        <taxon>Tracheophyta</taxon>
        <taxon>Spermatophyta</taxon>
        <taxon>Magnoliopsida</taxon>
        <taxon>Ranunculales</taxon>
        <taxon>Menispermaceae</taxon>
        <taxon>Menispermoideae</taxon>
        <taxon>Cissampelideae</taxon>
        <taxon>Stephania</taxon>
    </lineage>
</organism>
<dbReference type="AlphaFoldDB" id="A0AAP0HZ44"/>
<keyword evidence="2" id="KW-1185">Reference proteome</keyword>
<proteinExistence type="predicted"/>
<sequence>MGFHGGLKIRVYETALVVNIECRSALREREIAEITDIPCLCSGAAAAYSISYVLNASTSTTKALKRNVNCGGDHGLTLRVLQKGQTWEGLVLFKSKLILAEFRCSIESHSVHYYHP</sequence>
<dbReference type="EMBL" id="JBBNAE010000008">
    <property type="protein sequence ID" value="KAK9103317.1"/>
    <property type="molecule type" value="Genomic_DNA"/>
</dbReference>
<name>A0AAP0HZ44_9MAGN</name>
<comment type="caution">
    <text evidence="1">The sequence shown here is derived from an EMBL/GenBank/DDBJ whole genome shotgun (WGS) entry which is preliminary data.</text>
</comment>
<accession>A0AAP0HZ44</accession>
<gene>
    <name evidence="1" type="ORF">Sjap_020571</name>
</gene>
<evidence type="ECO:0000313" key="2">
    <source>
        <dbReference type="Proteomes" id="UP001417504"/>
    </source>
</evidence>
<protein>
    <submittedName>
        <fullName evidence="1">Uncharacterized protein</fullName>
    </submittedName>
</protein>
<dbReference type="Proteomes" id="UP001417504">
    <property type="component" value="Unassembled WGS sequence"/>
</dbReference>